<name>A0AAU7CHI0_9BACT</name>
<evidence type="ECO:0000256" key="8">
    <source>
        <dbReference type="ARBA" id="ARBA00025323"/>
    </source>
</evidence>
<evidence type="ECO:0000313" key="11">
    <source>
        <dbReference type="EMBL" id="XBH04913.1"/>
    </source>
</evidence>
<evidence type="ECO:0000256" key="7">
    <source>
        <dbReference type="ARBA" id="ARBA00023136"/>
    </source>
</evidence>
<dbReference type="CDD" id="cd06261">
    <property type="entry name" value="TM_PBP2"/>
    <property type="match status" value="1"/>
</dbReference>
<keyword evidence="4 9" id="KW-0812">Transmembrane</keyword>
<feature type="transmembrane region" description="Helical" evidence="9">
    <location>
        <begin position="85"/>
        <end position="108"/>
    </location>
</feature>
<feature type="transmembrane region" description="Helical" evidence="9">
    <location>
        <begin position="267"/>
        <end position="286"/>
    </location>
</feature>
<dbReference type="Pfam" id="PF00528">
    <property type="entry name" value="BPD_transp_1"/>
    <property type="match status" value="1"/>
</dbReference>
<keyword evidence="5 9" id="KW-1133">Transmembrane helix</keyword>
<comment type="subunit">
    <text evidence="2">The complex is composed of two ATP-binding proteins (CysA), two transmembrane proteins (CysT and CysW) and a solute-binding protein (CysP).</text>
</comment>
<evidence type="ECO:0000256" key="3">
    <source>
        <dbReference type="ARBA" id="ARBA00022448"/>
    </source>
</evidence>
<keyword evidence="7 9" id="KW-0472">Membrane</keyword>
<protein>
    <submittedName>
        <fullName evidence="11">Sulfate ABC transporter permease subunit</fullName>
    </submittedName>
</protein>
<organism evidence="11">
    <name type="scientific">Singulisphaera sp. Ch08</name>
    <dbReference type="NCBI Taxonomy" id="3120278"/>
    <lineage>
        <taxon>Bacteria</taxon>
        <taxon>Pseudomonadati</taxon>
        <taxon>Planctomycetota</taxon>
        <taxon>Planctomycetia</taxon>
        <taxon>Isosphaerales</taxon>
        <taxon>Isosphaeraceae</taxon>
        <taxon>Singulisphaera</taxon>
    </lineage>
</organism>
<dbReference type="Gene3D" id="1.10.3720.10">
    <property type="entry name" value="MetI-like"/>
    <property type="match status" value="1"/>
</dbReference>
<evidence type="ECO:0000256" key="1">
    <source>
        <dbReference type="ARBA" id="ARBA00004651"/>
    </source>
</evidence>
<dbReference type="SUPFAM" id="SSF161098">
    <property type="entry name" value="MetI-like"/>
    <property type="match status" value="1"/>
</dbReference>
<dbReference type="PANTHER" id="PTHR30406">
    <property type="entry name" value="SULFATE TRANSPORT SYSTEM PERMEASE PROTEIN"/>
    <property type="match status" value="1"/>
</dbReference>
<proteinExistence type="predicted"/>
<feature type="domain" description="ABC transmembrane type-1" evidence="10">
    <location>
        <begin position="83"/>
        <end position="286"/>
    </location>
</feature>
<evidence type="ECO:0000259" key="10">
    <source>
        <dbReference type="PROSITE" id="PS50928"/>
    </source>
</evidence>
<dbReference type="InterPro" id="IPR035906">
    <property type="entry name" value="MetI-like_sf"/>
</dbReference>
<accession>A0AAU7CHI0</accession>
<feature type="transmembrane region" description="Helical" evidence="9">
    <location>
        <begin position="37"/>
        <end position="64"/>
    </location>
</feature>
<feature type="transmembrane region" description="Helical" evidence="9">
    <location>
        <begin position="128"/>
        <end position="148"/>
    </location>
</feature>
<evidence type="ECO:0000256" key="2">
    <source>
        <dbReference type="ARBA" id="ARBA00011779"/>
    </source>
</evidence>
<comment type="function">
    <text evidence="8">Part of the ABC transporter complex CysAWTP (TC 3.A.1.6.1) involved in sulfate/thiosulfate import. Probably responsible for the translocation of the substrate across the membrane.</text>
</comment>
<dbReference type="InterPro" id="IPR005667">
    <property type="entry name" value="Sulph_transpt2"/>
</dbReference>
<reference evidence="11" key="1">
    <citation type="submission" date="2024-05" db="EMBL/GenBank/DDBJ databases">
        <title>Planctomycetes of the genus Singulisphaera possess chitinolytic capabilities.</title>
        <authorList>
            <person name="Ivanova A."/>
        </authorList>
    </citation>
    <scope>NUCLEOTIDE SEQUENCE</scope>
    <source>
        <strain evidence="11">Ch08T</strain>
    </source>
</reference>
<keyword evidence="6" id="KW-0764">Sulfate transport</keyword>
<evidence type="ECO:0000256" key="4">
    <source>
        <dbReference type="ARBA" id="ARBA00022692"/>
    </source>
</evidence>
<dbReference type="PROSITE" id="PS50928">
    <property type="entry name" value="ABC_TM1"/>
    <property type="match status" value="1"/>
</dbReference>
<evidence type="ECO:0000256" key="6">
    <source>
        <dbReference type="ARBA" id="ARBA00023032"/>
    </source>
</evidence>
<gene>
    <name evidence="11" type="ORF">V5E97_02530</name>
</gene>
<evidence type="ECO:0000256" key="5">
    <source>
        <dbReference type="ARBA" id="ARBA00022989"/>
    </source>
</evidence>
<dbReference type="GO" id="GO:0015419">
    <property type="term" value="F:ABC-type sulfate transporter activity"/>
    <property type="evidence" value="ECO:0007669"/>
    <property type="project" value="InterPro"/>
</dbReference>
<dbReference type="GO" id="GO:0005886">
    <property type="term" value="C:plasma membrane"/>
    <property type="evidence" value="ECO:0007669"/>
    <property type="project" value="UniProtKB-SubCell"/>
</dbReference>
<evidence type="ECO:0000256" key="9">
    <source>
        <dbReference type="SAM" id="Phobius"/>
    </source>
</evidence>
<feature type="transmembrane region" description="Helical" evidence="9">
    <location>
        <begin position="160"/>
        <end position="179"/>
    </location>
</feature>
<dbReference type="InterPro" id="IPR000515">
    <property type="entry name" value="MetI-like"/>
</dbReference>
<sequence>MAVELDVDADVEVDVRPATPTRTAPQPNRDRLPWGRWLLIGLVVGWFAILVLVPSLALVRAALAGGFRPFLNALAAPSAREAFRLTLLITVLATVVNTVFGLALAIVLARQNFWGKTLADGVVDLPFAISPIVAGLMLIILYGGKGWIGQWLEPMGIQVVYALPGMVLATTFVTLPFVVREVVPVLREFGVDQEEAAYTLGASRWRTFWSVTLPSIRWGLAYGVTLTVARSLGEFGALLVVSGNILGRTQTATLYVHDGIESFDIEGAYAASVLLAGVSFVMLIGMEQFRKRVEAREES</sequence>
<dbReference type="AlphaFoldDB" id="A0AAU7CHI0"/>
<dbReference type="EMBL" id="CP155447">
    <property type="protein sequence ID" value="XBH04913.1"/>
    <property type="molecule type" value="Genomic_DNA"/>
</dbReference>
<keyword evidence="3" id="KW-0813">Transport</keyword>
<comment type="subcellular location">
    <subcellularLocation>
        <location evidence="1">Cell membrane</location>
        <topology evidence="1">Multi-pass membrane protein</topology>
    </subcellularLocation>
</comment>
<dbReference type="NCBIfam" id="TIGR00969">
    <property type="entry name" value="3a0106s02"/>
    <property type="match status" value="1"/>
</dbReference>
<dbReference type="PANTHER" id="PTHR30406:SF1">
    <property type="entry name" value="SULFATE TRANSPORT SYSTEM PERMEASE PROTEIN CYSW"/>
    <property type="match status" value="1"/>
</dbReference>
<dbReference type="RefSeq" id="WP_406697715.1">
    <property type="nucleotide sequence ID" value="NZ_CP155447.1"/>
</dbReference>